<dbReference type="Proteomes" id="UP001249851">
    <property type="component" value="Unassembled WGS sequence"/>
</dbReference>
<reference evidence="1" key="2">
    <citation type="journal article" date="2023" name="Science">
        <title>Genomic signatures of disease resistance in endangered staghorn corals.</title>
        <authorList>
            <person name="Vollmer S.V."/>
            <person name="Selwyn J.D."/>
            <person name="Despard B.A."/>
            <person name="Roesel C.L."/>
        </authorList>
    </citation>
    <scope>NUCLEOTIDE SEQUENCE</scope>
    <source>
        <strain evidence="1">K2</strain>
    </source>
</reference>
<evidence type="ECO:0000313" key="1">
    <source>
        <dbReference type="EMBL" id="KAK2547785.1"/>
    </source>
</evidence>
<accession>A0AAD9PRM1</accession>
<keyword evidence="2" id="KW-1185">Reference proteome</keyword>
<dbReference type="EMBL" id="JARQWQ010000168">
    <property type="protein sequence ID" value="KAK2547785.1"/>
    <property type="molecule type" value="Genomic_DNA"/>
</dbReference>
<sequence length="88" mass="10108">MTRARVLAEDCEYKDKEEQLIDTLIFGVLSIDVRRKLLTKDSALKLNDAMKIARAEEETHKTHLTTSNRLPNTLIFDFHELGIAQIIP</sequence>
<reference evidence="1" key="1">
    <citation type="journal article" date="2023" name="G3 (Bethesda)">
        <title>Whole genome assembly and annotation of the endangered Caribbean coral Acropora cervicornis.</title>
        <authorList>
            <person name="Selwyn J.D."/>
            <person name="Vollmer S.V."/>
        </authorList>
    </citation>
    <scope>NUCLEOTIDE SEQUENCE</scope>
    <source>
        <strain evidence="1">K2</strain>
    </source>
</reference>
<proteinExistence type="predicted"/>
<dbReference type="AlphaFoldDB" id="A0AAD9PRM1"/>
<evidence type="ECO:0000313" key="2">
    <source>
        <dbReference type="Proteomes" id="UP001249851"/>
    </source>
</evidence>
<organism evidence="1 2">
    <name type="scientific">Acropora cervicornis</name>
    <name type="common">Staghorn coral</name>
    <dbReference type="NCBI Taxonomy" id="6130"/>
    <lineage>
        <taxon>Eukaryota</taxon>
        <taxon>Metazoa</taxon>
        <taxon>Cnidaria</taxon>
        <taxon>Anthozoa</taxon>
        <taxon>Hexacorallia</taxon>
        <taxon>Scleractinia</taxon>
        <taxon>Astrocoeniina</taxon>
        <taxon>Acroporidae</taxon>
        <taxon>Acropora</taxon>
    </lineage>
</organism>
<protein>
    <submittedName>
        <fullName evidence="1">Uncharacterized protein</fullName>
    </submittedName>
</protein>
<name>A0AAD9PRM1_ACRCE</name>
<gene>
    <name evidence="1" type="ORF">P5673_032194</name>
</gene>
<comment type="caution">
    <text evidence="1">The sequence shown here is derived from an EMBL/GenBank/DDBJ whole genome shotgun (WGS) entry which is preliminary data.</text>
</comment>